<dbReference type="Gene3D" id="2.60.40.4070">
    <property type="match status" value="1"/>
</dbReference>
<dbReference type="GO" id="GO:0044781">
    <property type="term" value="P:bacterial-type flagellum organization"/>
    <property type="evidence" value="ECO:0007669"/>
    <property type="project" value="UniProtKB-UniRule"/>
</dbReference>
<keyword evidence="7" id="KW-0282">Flagellum</keyword>
<dbReference type="AlphaFoldDB" id="A0A1I2E105"/>
<dbReference type="OrthoDB" id="9785233at2"/>
<keyword evidence="7" id="KW-0969">Cilium</keyword>
<evidence type="ECO:0000256" key="4">
    <source>
        <dbReference type="ARBA" id="ARBA00024746"/>
    </source>
</evidence>
<dbReference type="Proteomes" id="UP000198977">
    <property type="component" value="Unassembled WGS sequence"/>
</dbReference>
<keyword evidence="8" id="KW-1185">Reference proteome</keyword>
<evidence type="ECO:0000259" key="6">
    <source>
        <dbReference type="Pfam" id="PF13860"/>
    </source>
</evidence>
<organism evidence="7 8">
    <name type="scientific">Sulfitobacter brevis</name>
    <dbReference type="NCBI Taxonomy" id="74348"/>
    <lineage>
        <taxon>Bacteria</taxon>
        <taxon>Pseudomonadati</taxon>
        <taxon>Pseudomonadota</taxon>
        <taxon>Alphaproteobacteria</taxon>
        <taxon>Rhodobacterales</taxon>
        <taxon>Roseobacteraceae</taxon>
        <taxon>Sulfitobacter</taxon>
    </lineage>
</organism>
<keyword evidence="7" id="KW-0966">Cell projection</keyword>
<dbReference type="InterPro" id="IPR025965">
    <property type="entry name" value="FlgD/Vpr_Ig-like"/>
</dbReference>
<proteinExistence type="inferred from homology"/>
<dbReference type="InterPro" id="IPR005648">
    <property type="entry name" value="FlgD"/>
</dbReference>
<evidence type="ECO:0000256" key="1">
    <source>
        <dbReference type="ARBA" id="ARBA00010577"/>
    </source>
</evidence>
<gene>
    <name evidence="7" type="ORF">SAMN04488523_11178</name>
</gene>
<evidence type="ECO:0000256" key="5">
    <source>
        <dbReference type="RuleBase" id="RU362076"/>
    </source>
</evidence>
<comment type="similarity">
    <text evidence="1 5">Belongs to the FlgD family.</text>
</comment>
<sequence length="221" mass="23577">MLTSPALLTSAGNQGTSNASLSQLGEDYNRFLTLLTAQIQNQDPLAPVDSTEFVAQLAQLSQVEQAVQTNQQITTLTNQVAGLLNLGGTDLIGRDVKTTSSLMELVDGQVRNSYATGEGAVEVEARITDPLGRVVRTLRDLPTTPFEEFPLEWDGLDDMGVAQLDGNYTVSIVAVDSQGASVDSEVSRIAEVQEVIFQQGEILFTLSGDETVSSVTILSAL</sequence>
<dbReference type="RefSeq" id="WP_093924726.1">
    <property type="nucleotide sequence ID" value="NZ_FOMW01000011.1"/>
</dbReference>
<protein>
    <recommendedName>
        <fullName evidence="2 5">Basal-body rod modification protein FlgD</fullName>
    </recommendedName>
</protein>
<accession>A0A1I2E105</accession>
<feature type="domain" description="FlgD/Vpr Ig-like" evidence="6">
    <location>
        <begin position="116"/>
        <end position="176"/>
    </location>
</feature>
<name>A0A1I2E105_9RHOB</name>
<evidence type="ECO:0000313" key="8">
    <source>
        <dbReference type="Proteomes" id="UP000198977"/>
    </source>
</evidence>
<keyword evidence="3 5" id="KW-1005">Bacterial flagellum biogenesis</keyword>
<dbReference type="Pfam" id="PF03963">
    <property type="entry name" value="FlgD"/>
    <property type="match status" value="1"/>
</dbReference>
<dbReference type="Pfam" id="PF13860">
    <property type="entry name" value="FlgD_ig"/>
    <property type="match status" value="1"/>
</dbReference>
<evidence type="ECO:0000256" key="2">
    <source>
        <dbReference type="ARBA" id="ARBA00016013"/>
    </source>
</evidence>
<dbReference type="STRING" id="74348.SAMN04488523_11178"/>
<comment type="function">
    <text evidence="4 5">Required for flagellar hook formation. May act as a scaffolding protein.</text>
</comment>
<evidence type="ECO:0000256" key="3">
    <source>
        <dbReference type="ARBA" id="ARBA00022795"/>
    </source>
</evidence>
<dbReference type="EMBL" id="FOMW01000011">
    <property type="protein sequence ID" value="SFE86379.1"/>
    <property type="molecule type" value="Genomic_DNA"/>
</dbReference>
<reference evidence="7 8" key="1">
    <citation type="submission" date="2016-10" db="EMBL/GenBank/DDBJ databases">
        <authorList>
            <person name="de Groot N.N."/>
        </authorList>
    </citation>
    <scope>NUCLEOTIDE SEQUENCE [LARGE SCALE GENOMIC DNA]</scope>
    <source>
        <strain evidence="7 8">DSM 11443</strain>
    </source>
</reference>
<evidence type="ECO:0000313" key="7">
    <source>
        <dbReference type="EMBL" id="SFE86379.1"/>
    </source>
</evidence>
<dbReference type="Gene3D" id="2.30.30.910">
    <property type="match status" value="1"/>
</dbReference>